<feature type="repeat" description="ANK" evidence="3">
    <location>
        <begin position="176"/>
        <end position="208"/>
    </location>
</feature>
<evidence type="ECO:0000256" key="1">
    <source>
        <dbReference type="ARBA" id="ARBA00022737"/>
    </source>
</evidence>
<evidence type="ECO:0000256" key="2">
    <source>
        <dbReference type="ARBA" id="ARBA00023043"/>
    </source>
</evidence>
<dbReference type="Pfam" id="PF00023">
    <property type="entry name" value="Ank"/>
    <property type="match status" value="1"/>
</dbReference>
<feature type="repeat" description="ANK" evidence="3">
    <location>
        <begin position="143"/>
        <end position="175"/>
    </location>
</feature>
<dbReference type="Pfam" id="PF12796">
    <property type="entry name" value="Ank_2"/>
    <property type="match status" value="1"/>
</dbReference>
<dbReference type="PROSITE" id="PS50088">
    <property type="entry name" value="ANK_REPEAT"/>
    <property type="match status" value="4"/>
</dbReference>
<gene>
    <name evidence="4" type="ORF">FocTR4_00002388</name>
</gene>
<keyword evidence="2 3" id="KW-0040">ANK repeat</keyword>
<dbReference type="PANTHER" id="PTHR24193:SF122">
    <property type="entry name" value="ANKYRIN REPEAT DOMAIN-CONTAINING PROTEIN 23"/>
    <property type="match status" value="1"/>
</dbReference>
<comment type="caution">
    <text evidence="4">The sequence shown here is derived from an EMBL/GenBank/DDBJ whole genome shotgun (WGS) entry which is preliminary data.</text>
</comment>
<dbReference type="GO" id="GO:0045944">
    <property type="term" value="P:positive regulation of transcription by RNA polymerase II"/>
    <property type="evidence" value="ECO:0007669"/>
    <property type="project" value="TreeGrafter"/>
</dbReference>
<name>A0A5C6T8B5_FUSOC</name>
<protein>
    <submittedName>
        <fullName evidence="4">Uncharacterized protein</fullName>
    </submittedName>
</protein>
<dbReference type="SMART" id="SM00248">
    <property type="entry name" value="ANK"/>
    <property type="match status" value="7"/>
</dbReference>
<evidence type="ECO:0000256" key="3">
    <source>
        <dbReference type="PROSITE-ProRule" id="PRU00023"/>
    </source>
</evidence>
<keyword evidence="1" id="KW-0677">Repeat</keyword>
<reference evidence="4 5" key="1">
    <citation type="submission" date="2019-07" db="EMBL/GenBank/DDBJ databases">
        <title>The First High-Quality Draft Genome Sequence of the Causal Agent of the Current Panama Disease Epidemic.</title>
        <authorList>
            <person name="Warmington R.J."/>
            <person name="Kay W."/>
            <person name="Jeffries A."/>
            <person name="Bebber D."/>
            <person name="Moore K."/>
            <person name="Studholme D.J."/>
        </authorList>
    </citation>
    <scope>NUCLEOTIDE SEQUENCE [LARGE SCALE GENOMIC DNA]</scope>
    <source>
        <strain evidence="4 5">TR4</strain>
    </source>
</reference>
<dbReference type="PRINTS" id="PR01415">
    <property type="entry name" value="ANKYRIN"/>
</dbReference>
<dbReference type="InterPro" id="IPR002110">
    <property type="entry name" value="Ankyrin_rpt"/>
</dbReference>
<feature type="repeat" description="ANK" evidence="3">
    <location>
        <begin position="243"/>
        <end position="275"/>
    </location>
</feature>
<dbReference type="GO" id="GO:0005634">
    <property type="term" value="C:nucleus"/>
    <property type="evidence" value="ECO:0007669"/>
    <property type="project" value="TreeGrafter"/>
</dbReference>
<accession>A0A5C6T8B5</accession>
<dbReference type="GO" id="GO:0000976">
    <property type="term" value="F:transcription cis-regulatory region binding"/>
    <property type="evidence" value="ECO:0007669"/>
    <property type="project" value="TreeGrafter"/>
</dbReference>
<dbReference type="Proteomes" id="UP000321331">
    <property type="component" value="Unassembled WGS sequence"/>
</dbReference>
<proteinExistence type="predicted"/>
<dbReference type="PROSITE" id="PS50297">
    <property type="entry name" value="ANK_REP_REGION"/>
    <property type="match status" value="4"/>
</dbReference>
<dbReference type="SUPFAM" id="SSF48403">
    <property type="entry name" value="Ankyrin repeat"/>
    <property type="match status" value="1"/>
</dbReference>
<dbReference type="Gene3D" id="1.25.40.20">
    <property type="entry name" value="Ankyrin repeat-containing domain"/>
    <property type="match status" value="3"/>
</dbReference>
<feature type="repeat" description="ANK" evidence="3">
    <location>
        <begin position="209"/>
        <end position="241"/>
    </location>
</feature>
<organism evidence="4 5">
    <name type="scientific">Fusarium oxysporum f. sp. cubense</name>
    <dbReference type="NCBI Taxonomy" id="61366"/>
    <lineage>
        <taxon>Eukaryota</taxon>
        <taxon>Fungi</taxon>
        <taxon>Dikarya</taxon>
        <taxon>Ascomycota</taxon>
        <taxon>Pezizomycotina</taxon>
        <taxon>Sordariomycetes</taxon>
        <taxon>Hypocreomycetidae</taxon>
        <taxon>Hypocreales</taxon>
        <taxon>Nectriaceae</taxon>
        <taxon>Fusarium</taxon>
        <taxon>Fusarium oxysporum species complex</taxon>
    </lineage>
</organism>
<evidence type="ECO:0000313" key="4">
    <source>
        <dbReference type="EMBL" id="TXC06986.1"/>
    </source>
</evidence>
<sequence>MSPTESSGQADLSSLENAISYLKLDLVNQYKDLYPGIPFMQPVPPKDPSRQSDLSPLDDAMLYQRLNSGNPYGNLYLEVALLQALKEARLDIVEELLEKGINAANAQSDEEQTSLFHTTELGFTEIVASLLQQRASMDKQDEKGRTLLFRASLGFHIKIMSLLLDNGADVDLADEEGWTPLMIAAERGNDEAVALLLKHGADPNARDKEKFTAILHAAMIGYLGIVERLLDAGADPNAQDEAESLTAISWAAESGHEDVVKLLLERGADPNVDDRILLSPLSGCEPDGYDDNDALIEMLVKHGADVFMDCWSDERPLVIAARQDRHLTVELFLEASYSSRSVRQEHIWDAITVAAEEGHEAILASLMRHYEPDETEKQTPWEWAKEYQFGQSYELLRPYFEPEARTDNGSNKSD</sequence>
<dbReference type="EMBL" id="VMNF01000005">
    <property type="protein sequence ID" value="TXC06986.1"/>
    <property type="molecule type" value="Genomic_DNA"/>
</dbReference>
<dbReference type="InterPro" id="IPR050663">
    <property type="entry name" value="Ankyrin-SOCS_Box"/>
</dbReference>
<dbReference type="AlphaFoldDB" id="A0A5C6T8B5"/>
<dbReference type="InterPro" id="IPR036770">
    <property type="entry name" value="Ankyrin_rpt-contain_sf"/>
</dbReference>
<dbReference type="PANTHER" id="PTHR24193">
    <property type="entry name" value="ANKYRIN REPEAT PROTEIN"/>
    <property type="match status" value="1"/>
</dbReference>
<evidence type="ECO:0000313" key="5">
    <source>
        <dbReference type="Proteomes" id="UP000321331"/>
    </source>
</evidence>